<dbReference type="Pfam" id="PF09720">
    <property type="entry name" value="Unstab_antitox"/>
    <property type="match status" value="1"/>
</dbReference>
<evidence type="ECO:0000313" key="2">
    <source>
        <dbReference type="Proteomes" id="UP000199339"/>
    </source>
</evidence>
<protein>
    <submittedName>
        <fullName evidence="1">Putative addiction module component, TIGR02574 family</fullName>
    </submittedName>
</protein>
<gene>
    <name evidence="1" type="ORF">SAMN04487961_1235</name>
</gene>
<proteinExistence type="predicted"/>
<dbReference type="RefSeq" id="WP_245777378.1">
    <property type="nucleotide sequence ID" value="NZ_FOUR01000002.1"/>
</dbReference>
<evidence type="ECO:0000313" key="1">
    <source>
        <dbReference type="EMBL" id="SFM78550.1"/>
    </source>
</evidence>
<dbReference type="InterPro" id="IPR013406">
    <property type="entry name" value="CHP02574_addiction_mod"/>
</dbReference>
<dbReference type="NCBIfam" id="TIGR02574">
    <property type="entry name" value="stabl_TIGR02574"/>
    <property type="match status" value="1"/>
</dbReference>
<accession>A0A1I4TPM3</accession>
<dbReference type="EMBL" id="FOUR01000002">
    <property type="protein sequence ID" value="SFM78550.1"/>
    <property type="molecule type" value="Genomic_DNA"/>
</dbReference>
<dbReference type="Proteomes" id="UP000199339">
    <property type="component" value="Unassembled WGS sequence"/>
</dbReference>
<name>A0A1I4TPM3_9GAMM</name>
<reference evidence="2" key="1">
    <citation type="submission" date="2016-10" db="EMBL/GenBank/DDBJ databases">
        <authorList>
            <person name="Varghese N."/>
            <person name="Submissions S."/>
        </authorList>
    </citation>
    <scope>NUCLEOTIDE SEQUENCE [LARGE SCALE GENOMIC DNA]</scope>
    <source>
        <strain evidence="2">CGMCC 1.6775</strain>
    </source>
</reference>
<dbReference type="AlphaFoldDB" id="A0A1I4TPM3"/>
<keyword evidence="2" id="KW-1185">Reference proteome</keyword>
<sequence>MLAEEMIIVRIQELIDEANALPVEERAQVVESLLRSLNPTDSTIDEKWAEVAQSRLAELESGEVEAIPGEEVFKRIRKRLNQ</sequence>
<organism evidence="1 2">
    <name type="scientific">Marinobacter pelagius</name>
    <dbReference type="NCBI Taxonomy" id="379482"/>
    <lineage>
        <taxon>Bacteria</taxon>
        <taxon>Pseudomonadati</taxon>
        <taxon>Pseudomonadota</taxon>
        <taxon>Gammaproteobacteria</taxon>
        <taxon>Pseudomonadales</taxon>
        <taxon>Marinobacteraceae</taxon>
        <taxon>Marinobacter</taxon>
    </lineage>
</organism>